<evidence type="ECO:0000313" key="1">
    <source>
        <dbReference type="EMBL" id="CAF4641791.1"/>
    </source>
</evidence>
<feature type="non-terminal residue" evidence="1">
    <location>
        <position position="1"/>
    </location>
</feature>
<dbReference type="EMBL" id="CAJOBP010029003">
    <property type="protein sequence ID" value="CAF4641791.1"/>
    <property type="molecule type" value="Genomic_DNA"/>
</dbReference>
<gene>
    <name evidence="1" type="ORF">UJA718_LOCUS33175</name>
</gene>
<evidence type="ECO:0000313" key="2">
    <source>
        <dbReference type="Proteomes" id="UP000663873"/>
    </source>
</evidence>
<sequence>MMLQYLLLFIIIEHYTVVIFADVDIEHAAAFVRREIWNWWDYTDG</sequence>
<keyword evidence="2" id="KW-1185">Reference proteome</keyword>
<comment type="caution">
    <text evidence="1">The sequence shown here is derived from an EMBL/GenBank/DDBJ whole genome shotgun (WGS) entry which is preliminary data.</text>
</comment>
<dbReference type="AlphaFoldDB" id="A0A821EWF8"/>
<protein>
    <submittedName>
        <fullName evidence="1">Uncharacterized protein</fullName>
    </submittedName>
</protein>
<organism evidence="1 2">
    <name type="scientific">Rotaria socialis</name>
    <dbReference type="NCBI Taxonomy" id="392032"/>
    <lineage>
        <taxon>Eukaryota</taxon>
        <taxon>Metazoa</taxon>
        <taxon>Spiralia</taxon>
        <taxon>Gnathifera</taxon>
        <taxon>Rotifera</taxon>
        <taxon>Eurotatoria</taxon>
        <taxon>Bdelloidea</taxon>
        <taxon>Philodinida</taxon>
        <taxon>Philodinidae</taxon>
        <taxon>Rotaria</taxon>
    </lineage>
</organism>
<reference evidence="1" key="1">
    <citation type="submission" date="2021-02" db="EMBL/GenBank/DDBJ databases">
        <authorList>
            <person name="Nowell W R."/>
        </authorList>
    </citation>
    <scope>NUCLEOTIDE SEQUENCE</scope>
</reference>
<dbReference type="Proteomes" id="UP000663873">
    <property type="component" value="Unassembled WGS sequence"/>
</dbReference>
<proteinExistence type="predicted"/>
<name>A0A821EWF8_9BILA</name>
<accession>A0A821EWF8</accession>